<dbReference type="Proteomes" id="UP000294641">
    <property type="component" value="Unassembled WGS sequence"/>
</dbReference>
<dbReference type="Gene3D" id="2.30.30.40">
    <property type="entry name" value="SH3 Domains"/>
    <property type="match status" value="3"/>
</dbReference>
<dbReference type="InterPro" id="IPR002508">
    <property type="entry name" value="MurNAc-LAA_cat"/>
</dbReference>
<dbReference type="SMART" id="SM00646">
    <property type="entry name" value="Ami_3"/>
    <property type="match status" value="1"/>
</dbReference>
<dbReference type="PANTHER" id="PTHR30404">
    <property type="entry name" value="N-ACETYLMURAMOYL-L-ALANINE AMIDASE"/>
    <property type="match status" value="1"/>
</dbReference>
<evidence type="ECO:0000256" key="1">
    <source>
        <dbReference type="ARBA" id="ARBA00022801"/>
    </source>
</evidence>
<dbReference type="Gene3D" id="3.40.630.40">
    <property type="entry name" value="Zn-dependent exopeptidases"/>
    <property type="match status" value="1"/>
</dbReference>
<feature type="domain" description="SH3b" evidence="4">
    <location>
        <begin position="34"/>
        <end position="96"/>
    </location>
</feature>
<dbReference type="GO" id="GO:0008745">
    <property type="term" value="F:N-acetylmuramoyl-L-alanine amidase activity"/>
    <property type="evidence" value="ECO:0007669"/>
    <property type="project" value="UniProtKB-EC"/>
</dbReference>
<sequence>MAKKYTIFTKLLVVTLLLLSAVFTLSPDRAEAATKSYKVTSTTLNVRTGPSVNYKVLFALKKNNTVTYQSKKGTWFKIKSGSKTGYVSSKYLTPVKKPSVSTNSTPAVTTYYYITEPTGLSMRSGAGVSYKALGKTIPFEKRVQILKQNSNGWIQVKYGTKTGWINGSNAYGFKSTKKFSFTSEKEDVKSYLVMDGNSLNVRKMPNVAAPSIGKVGVGFTAEILRMSSNGWAEVQFSNKEKGWVSTNTDLTIITESIDQVGDEVTDSLKGLTFVVDAGHGNHDGGSYGVDLNGNKVNEKTLNLKAAQAIQVAIQNAGGRVLMTRNGDTFLTLDQRAKYASKNGGNAFISVHHNSASSSATGFESFYSNKTNSKEFAKAVHEGVVDSIKEEYPGYKDRTLKAYDFYVVRYNSVFATLLELGFMSNKAELTRLNTDKFRTTVADGVVAGLKTYYGRD</sequence>
<evidence type="ECO:0000313" key="8">
    <source>
        <dbReference type="Proteomes" id="UP000294641"/>
    </source>
</evidence>
<protein>
    <submittedName>
        <fullName evidence="5 6">N-acetylmuramoyl-L-alanine amidase</fullName>
        <ecNumber evidence="5">3.5.1.28</ecNumber>
    </submittedName>
</protein>
<dbReference type="EMBL" id="SNZG01000001">
    <property type="protein sequence ID" value="TDR44262.1"/>
    <property type="molecule type" value="Genomic_DNA"/>
</dbReference>
<evidence type="ECO:0000259" key="4">
    <source>
        <dbReference type="PROSITE" id="PS51781"/>
    </source>
</evidence>
<dbReference type="RefSeq" id="WP_109348295.1">
    <property type="nucleotide sequence ID" value="NZ_BJUE01000001.1"/>
</dbReference>
<dbReference type="OrthoDB" id="9806267at2"/>
<dbReference type="PROSITE" id="PS51781">
    <property type="entry name" value="SH3B"/>
    <property type="match status" value="3"/>
</dbReference>
<dbReference type="GO" id="GO:0009253">
    <property type="term" value="P:peptidoglycan catabolic process"/>
    <property type="evidence" value="ECO:0007669"/>
    <property type="project" value="InterPro"/>
</dbReference>
<dbReference type="GO" id="GO:0030288">
    <property type="term" value="C:outer membrane-bounded periplasmic space"/>
    <property type="evidence" value="ECO:0007669"/>
    <property type="project" value="TreeGrafter"/>
</dbReference>
<evidence type="ECO:0000256" key="2">
    <source>
        <dbReference type="ARBA" id="ARBA00023316"/>
    </source>
</evidence>
<dbReference type="PANTHER" id="PTHR30404:SF0">
    <property type="entry name" value="N-ACETYLMURAMOYL-L-ALANINE AMIDASE AMIC"/>
    <property type="match status" value="1"/>
</dbReference>
<dbReference type="Pfam" id="PF01520">
    <property type="entry name" value="Amidase_3"/>
    <property type="match status" value="1"/>
</dbReference>
<dbReference type="EMBL" id="UGNP01000001">
    <property type="protein sequence ID" value="STX10132.1"/>
    <property type="molecule type" value="Genomic_DNA"/>
</dbReference>
<keyword evidence="3" id="KW-0732">Signal</keyword>
<dbReference type="SMART" id="SM00287">
    <property type="entry name" value="SH3b"/>
    <property type="match status" value="3"/>
</dbReference>
<reference evidence="5 7" key="1">
    <citation type="submission" date="2018-06" db="EMBL/GenBank/DDBJ databases">
        <authorList>
            <consortium name="Pathogen Informatics"/>
            <person name="Doyle S."/>
        </authorList>
    </citation>
    <scope>NUCLEOTIDE SEQUENCE [LARGE SCALE GENOMIC DNA]</scope>
    <source>
        <strain evidence="5 7">NCTC10597</strain>
    </source>
</reference>
<name>A0A8B4QBR2_9BACL</name>
<feature type="chain" id="PRO_5032286215" evidence="3">
    <location>
        <begin position="33"/>
        <end position="455"/>
    </location>
</feature>
<proteinExistence type="predicted"/>
<dbReference type="GO" id="GO:0071555">
    <property type="term" value="P:cell wall organization"/>
    <property type="evidence" value="ECO:0007669"/>
    <property type="project" value="UniProtKB-KW"/>
</dbReference>
<feature type="signal peptide" evidence="3">
    <location>
        <begin position="1"/>
        <end position="32"/>
    </location>
</feature>
<dbReference type="SUPFAM" id="SSF53187">
    <property type="entry name" value="Zn-dependent exopeptidases"/>
    <property type="match status" value="1"/>
</dbReference>
<keyword evidence="8" id="KW-1185">Reference proteome</keyword>
<keyword evidence="2" id="KW-0961">Cell wall biogenesis/degradation</keyword>
<organism evidence="5 7">
    <name type="scientific">Kurthia zopfii</name>
    <dbReference type="NCBI Taxonomy" id="1650"/>
    <lineage>
        <taxon>Bacteria</taxon>
        <taxon>Bacillati</taxon>
        <taxon>Bacillota</taxon>
        <taxon>Bacilli</taxon>
        <taxon>Bacillales</taxon>
        <taxon>Caryophanaceae</taxon>
        <taxon>Kurthia</taxon>
    </lineage>
</organism>
<dbReference type="AlphaFoldDB" id="A0A8B4QBR2"/>
<keyword evidence="1 5" id="KW-0378">Hydrolase</keyword>
<feature type="domain" description="SH3b" evidence="4">
    <location>
        <begin position="109"/>
        <end position="174"/>
    </location>
</feature>
<evidence type="ECO:0000313" key="6">
    <source>
        <dbReference type="EMBL" id="TDR44262.1"/>
    </source>
</evidence>
<gene>
    <name evidence="5" type="primary">lytC</name>
    <name evidence="6" type="ORF">DFR61_10199</name>
    <name evidence="5" type="ORF">NCTC10597_01845</name>
</gene>
<evidence type="ECO:0000256" key="3">
    <source>
        <dbReference type="SAM" id="SignalP"/>
    </source>
</evidence>
<dbReference type="InterPro" id="IPR003646">
    <property type="entry name" value="SH3-like_bac-type"/>
</dbReference>
<dbReference type="Proteomes" id="UP000254330">
    <property type="component" value="Unassembled WGS sequence"/>
</dbReference>
<evidence type="ECO:0000313" key="5">
    <source>
        <dbReference type="EMBL" id="STX10132.1"/>
    </source>
</evidence>
<dbReference type="Pfam" id="PF08239">
    <property type="entry name" value="SH3_3"/>
    <property type="match status" value="3"/>
</dbReference>
<dbReference type="InterPro" id="IPR050695">
    <property type="entry name" value="N-acetylmuramoyl_amidase_3"/>
</dbReference>
<comment type="caution">
    <text evidence="5">The sequence shown here is derived from an EMBL/GenBank/DDBJ whole genome shotgun (WGS) entry which is preliminary data.</text>
</comment>
<accession>A0A8B4QBR2</accession>
<feature type="domain" description="SH3b" evidence="4">
    <location>
        <begin position="188"/>
        <end position="254"/>
    </location>
</feature>
<evidence type="ECO:0000313" key="7">
    <source>
        <dbReference type="Proteomes" id="UP000254330"/>
    </source>
</evidence>
<reference evidence="6 8" key="2">
    <citation type="submission" date="2019-03" db="EMBL/GenBank/DDBJ databases">
        <title>Genomic Encyclopedia of Type Strains, Phase IV (KMG-IV): sequencing the most valuable type-strain genomes for metagenomic binning, comparative biology and taxonomic classification.</title>
        <authorList>
            <person name="Goeker M."/>
        </authorList>
    </citation>
    <scope>NUCLEOTIDE SEQUENCE [LARGE SCALE GENOMIC DNA]</scope>
    <source>
        <strain evidence="6 8">DSM 20580</strain>
    </source>
</reference>
<dbReference type="EC" id="3.5.1.28" evidence="5"/>
<dbReference type="CDD" id="cd02696">
    <property type="entry name" value="MurNAc-LAA"/>
    <property type="match status" value="1"/>
</dbReference>